<evidence type="ECO:0000256" key="11">
    <source>
        <dbReference type="ARBA" id="ARBA00023136"/>
    </source>
</evidence>
<dbReference type="PANTHER" id="PTHR43298">
    <property type="entry name" value="MULTIDRUG RESISTANCE PROTEIN NORM-RELATED"/>
    <property type="match status" value="1"/>
</dbReference>
<evidence type="ECO:0000256" key="13">
    <source>
        <dbReference type="SAM" id="Phobius"/>
    </source>
</evidence>
<name>A0ABR8PUN6_9CLOT</name>
<feature type="transmembrane region" description="Helical" evidence="13">
    <location>
        <begin position="394"/>
        <end position="414"/>
    </location>
</feature>
<evidence type="ECO:0000313" key="14">
    <source>
        <dbReference type="EMBL" id="MBD7911882.1"/>
    </source>
</evidence>
<feature type="transmembrane region" description="Helical" evidence="13">
    <location>
        <begin position="133"/>
        <end position="151"/>
    </location>
</feature>
<keyword evidence="7" id="KW-1003">Cell membrane</keyword>
<sequence length="459" mass="50889">MIEKIFKRNPYLRTMLAIAIPVSIQSLFQASLSIIDQIMVGELGENAIAAVGLGSRFPNIFITTLNAIGVSTSIMVAQYWGKKDKKNIARSFGGNLFIGLAITIIFFIISFILPKQVLGCYTKDANVIELGSQYLKTIAVGYIPILLITMFSSVLRSTEHVKLPMYAGVFGIVMNTLLNYVLIFGNFGFTPMGLQGTAYATNITRFLEASILFVCVYVKKYPGAYKFKEISDLSVSFMKKIIAISTPIIINEFLWALGETMYSIVYGRMGTSDIAAMTLTYPIQNLSIGLLSGVSVAAGIMVGNKLGQDEREEAFKYSRKFVQLGIVSSAVFGVLLILLSKVYVVIFNISDDLKECTVKILIMYSLVLWIKVSNMIIGGGILRSGGETKYTLFLDMFGTWGIGVPMGFVSSIIFKFPIEWVYLIISSEELVRFIIGMKIMYSKKWMNNLTERDVGKSIS</sequence>
<feature type="transmembrane region" description="Helical" evidence="13">
    <location>
        <begin position="361"/>
        <end position="382"/>
    </location>
</feature>
<evidence type="ECO:0000256" key="6">
    <source>
        <dbReference type="ARBA" id="ARBA00022449"/>
    </source>
</evidence>
<keyword evidence="15" id="KW-1185">Reference proteome</keyword>
<feature type="transmembrane region" description="Helical" evidence="13">
    <location>
        <begin position="12"/>
        <end position="35"/>
    </location>
</feature>
<feature type="transmembrane region" description="Helical" evidence="13">
    <location>
        <begin position="285"/>
        <end position="303"/>
    </location>
</feature>
<dbReference type="InterPro" id="IPR002528">
    <property type="entry name" value="MATE_fam"/>
</dbReference>
<dbReference type="CDD" id="cd13134">
    <property type="entry name" value="MATE_like_8"/>
    <property type="match status" value="1"/>
</dbReference>
<dbReference type="EMBL" id="JACSRA010000016">
    <property type="protein sequence ID" value="MBD7911882.1"/>
    <property type="molecule type" value="Genomic_DNA"/>
</dbReference>
<comment type="subcellular location">
    <subcellularLocation>
        <location evidence="2">Cell membrane</location>
        <topology evidence="2">Multi-pass membrane protein</topology>
    </subcellularLocation>
</comment>
<keyword evidence="10" id="KW-0406">Ion transport</keyword>
<evidence type="ECO:0000256" key="1">
    <source>
        <dbReference type="ARBA" id="ARBA00003408"/>
    </source>
</evidence>
<dbReference type="RefSeq" id="WP_143317665.1">
    <property type="nucleotide sequence ID" value="NZ_JACSRA010000016.1"/>
</dbReference>
<evidence type="ECO:0000256" key="9">
    <source>
        <dbReference type="ARBA" id="ARBA00022989"/>
    </source>
</evidence>
<comment type="caution">
    <text evidence="14">The sequence shown here is derived from an EMBL/GenBank/DDBJ whole genome shotgun (WGS) entry which is preliminary data.</text>
</comment>
<comment type="similarity">
    <text evidence="3">Belongs to the multi antimicrobial extrusion (MATE) (TC 2.A.66.1) family.</text>
</comment>
<proteinExistence type="inferred from homology"/>
<dbReference type="PIRSF" id="PIRSF006603">
    <property type="entry name" value="DinF"/>
    <property type="match status" value="1"/>
</dbReference>
<keyword evidence="6" id="KW-0050">Antiport</keyword>
<comment type="function">
    <text evidence="1">Multidrug efflux pump.</text>
</comment>
<dbReference type="InterPro" id="IPR048279">
    <property type="entry name" value="MdtK-like"/>
</dbReference>
<evidence type="ECO:0000256" key="10">
    <source>
        <dbReference type="ARBA" id="ARBA00023065"/>
    </source>
</evidence>
<feature type="transmembrane region" description="Helical" evidence="13">
    <location>
        <begin position="241"/>
        <end position="265"/>
    </location>
</feature>
<dbReference type="PANTHER" id="PTHR43298:SF2">
    <property type="entry name" value="FMN_FAD EXPORTER YEEO-RELATED"/>
    <property type="match status" value="1"/>
</dbReference>
<keyword evidence="9 13" id="KW-1133">Transmembrane helix</keyword>
<evidence type="ECO:0000256" key="5">
    <source>
        <dbReference type="ARBA" id="ARBA00022448"/>
    </source>
</evidence>
<evidence type="ECO:0000313" key="15">
    <source>
        <dbReference type="Proteomes" id="UP000627781"/>
    </source>
</evidence>
<protein>
    <recommendedName>
        <fullName evidence="4">Probable multidrug resistance protein NorM</fullName>
    </recommendedName>
    <alternativeName>
        <fullName evidence="12">Multidrug-efflux transporter</fullName>
    </alternativeName>
</protein>
<dbReference type="Proteomes" id="UP000627781">
    <property type="component" value="Unassembled WGS sequence"/>
</dbReference>
<accession>A0ABR8PUN6</accession>
<organism evidence="14 15">
    <name type="scientific">Clostridium cibarium</name>
    <dbReference type="NCBI Taxonomy" id="2762247"/>
    <lineage>
        <taxon>Bacteria</taxon>
        <taxon>Bacillati</taxon>
        <taxon>Bacillota</taxon>
        <taxon>Clostridia</taxon>
        <taxon>Eubacteriales</taxon>
        <taxon>Clostridiaceae</taxon>
        <taxon>Clostridium</taxon>
    </lineage>
</organism>
<reference evidence="14 15" key="1">
    <citation type="submission" date="2020-08" db="EMBL/GenBank/DDBJ databases">
        <title>A Genomic Blueprint of the Chicken Gut Microbiome.</title>
        <authorList>
            <person name="Gilroy R."/>
            <person name="Ravi A."/>
            <person name="Getino M."/>
            <person name="Pursley I."/>
            <person name="Horton D.L."/>
            <person name="Alikhan N.-F."/>
            <person name="Baker D."/>
            <person name="Gharbi K."/>
            <person name="Hall N."/>
            <person name="Watson M."/>
            <person name="Adriaenssens E.M."/>
            <person name="Foster-Nyarko E."/>
            <person name="Jarju S."/>
            <person name="Secka A."/>
            <person name="Antonio M."/>
            <person name="Oren A."/>
            <person name="Chaudhuri R."/>
            <person name="La Ragione R.M."/>
            <person name="Hildebrand F."/>
            <person name="Pallen M.J."/>
        </authorList>
    </citation>
    <scope>NUCLEOTIDE SEQUENCE [LARGE SCALE GENOMIC DNA]</scope>
    <source>
        <strain evidence="14 15">Sa3CVN1</strain>
    </source>
</reference>
<gene>
    <name evidence="14" type="ORF">H9661_10975</name>
</gene>
<keyword evidence="11 13" id="KW-0472">Membrane</keyword>
<evidence type="ECO:0000256" key="2">
    <source>
        <dbReference type="ARBA" id="ARBA00004651"/>
    </source>
</evidence>
<evidence type="ECO:0000256" key="7">
    <source>
        <dbReference type="ARBA" id="ARBA00022475"/>
    </source>
</evidence>
<evidence type="ECO:0000256" key="12">
    <source>
        <dbReference type="ARBA" id="ARBA00031636"/>
    </source>
</evidence>
<feature type="transmembrane region" description="Helical" evidence="13">
    <location>
        <begin position="92"/>
        <end position="113"/>
    </location>
</feature>
<evidence type="ECO:0000256" key="4">
    <source>
        <dbReference type="ARBA" id="ARBA00020268"/>
    </source>
</evidence>
<dbReference type="InterPro" id="IPR050222">
    <property type="entry name" value="MATE_MdtK"/>
</dbReference>
<keyword evidence="8 13" id="KW-0812">Transmembrane</keyword>
<evidence type="ECO:0000256" key="8">
    <source>
        <dbReference type="ARBA" id="ARBA00022692"/>
    </source>
</evidence>
<feature type="transmembrane region" description="Helical" evidence="13">
    <location>
        <begin position="163"/>
        <end position="183"/>
    </location>
</feature>
<evidence type="ECO:0000256" key="3">
    <source>
        <dbReference type="ARBA" id="ARBA00010199"/>
    </source>
</evidence>
<dbReference type="NCBIfam" id="TIGR00797">
    <property type="entry name" value="matE"/>
    <property type="match status" value="1"/>
</dbReference>
<keyword evidence="5" id="KW-0813">Transport</keyword>
<feature type="transmembrane region" description="Helical" evidence="13">
    <location>
        <begin position="324"/>
        <end position="349"/>
    </location>
</feature>
<dbReference type="Pfam" id="PF01554">
    <property type="entry name" value="MatE"/>
    <property type="match status" value="2"/>
</dbReference>